<evidence type="ECO:0000313" key="5">
    <source>
        <dbReference type="Proteomes" id="UP000187412"/>
    </source>
</evidence>
<evidence type="ECO:0000313" key="4">
    <source>
        <dbReference type="EMBL" id="OMD51245.1"/>
    </source>
</evidence>
<feature type="compositionally biased region" description="Basic and acidic residues" evidence="2">
    <location>
        <begin position="462"/>
        <end position="472"/>
    </location>
</feature>
<dbReference type="PANTHER" id="PTHR35788:SF1">
    <property type="entry name" value="EXPORTED PROTEIN"/>
    <property type="match status" value="1"/>
</dbReference>
<comment type="caution">
    <text evidence="4">The sequence shown here is derived from an EMBL/GenBank/DDBJ whole genome shotgun (WGS) entry which is preliminary data.</text>
</comment>
<sequence length="478" mass="52288">MKKIHAALIALIGLILAASLFAGALHLYGSQKTLPEDTYLAGWNIGGMDIGEVRNGLNTRLEALEAVPLILKAEGNTELTLTLKQAGMTYEAEHFLRGLKELTEGRLLDRVRARRSFPRSWSFGAHLEISQLQNSLSPAWERESFGIPVDATRRITEDDRVVYTPEKTSYEVDWHGLELALRAALPTRLSTVDSLQGKGITLEVPLAVQEPAVTLRALKDQGIERKITQFSTSLGTSGPGRSFNVEAAAKAVNGTMLPPGAVFDYGKAIEKAQVEYGFREAPVIVNGKLQPGTGGGICQVSSTLYNAALRSGLEIVERRNHSLPVSYLPKGQDATFAQGYINFRFRNNTGKYLIIKAAVQGRTLTVKLFGTFPKNVSYSVHSQTVEVLPPTDKYVGDSSLPPGGTRVLQNGKTGYVVETYITRYEDGKAVEKTKLSRDVYPAQKRVIAINRGGMSRSTLPESPKKQLVEDGVRSSQQQ</sequence>
<dbReference type="PANTHER" id="PTHR35788">
    <property type="entry name" value="EXPORTED PROTEIN-RELATED"/>
    <property type="match status" value="1"/>
</dbReference>
<dbReference type="SMART" id="SM01208">
    <property type="entry name" value="G5"/>
    <property type="match status" value="1"/>
</dbReference>
<dbReference type="InterPro" id="IPR011098">
    <property type="entry name" value="G5_dom"/>
</dbReference>
<organism evidence="4 5">
    <name type="scientific">Paenibacillus borealis</name>
    <dbReference type="NCBI Taxonomy" id="160799"/>
    <lineage>
        <taxon>Bacteria</taxon>
        <taxon>Bacillati</taxon>
        <taxon>Bacillota</taxon>
        <taxon>Bacilli</taxon>
        <taxon>Bacillales</taxon>
        <taxon>Paenibacillaceae</taxon>
        <taxon>Paenibacillus</taxon>
    </lineage>
</organism>
<dbReference type="EMBL" id="MPTB01000005">
    <property type="protein sequence ID" value="OMD51245.1"/>
    <property type="molecule type" value="Genomic_DNA"/>
</dbReference>
<evidence type="ECO:0000256" key="1">
    <source>
        <dbReference type="ARBA" id="ARBA00022729"/>
    </source>
</evidence>
<dbReference type="Pfam" id="PF07501">
    <property type="entry name" value="G5"/>
    <property type="match status" value="1"/>
</dbReference>
<protein>
    <recommendedName>
        <fullName evidence="3">G5 domain-containing protein</fullName>
    </recommendedName>
</protein>
<feature type="domain" description="G5" evidence="3">
    <location>
        <begin position="373"/>
        <end position="453"/>
    </location>
</feature>
<dbReference type="Pfam" id="PF04294">
    <property type="entry name" value="VanW"/>
    <property type="match status" value="1"/>
</dbReference>
<dbReference type="InterPro" id="IPR007391">
    <property type="entry name" value="Vancomycin_resist_VanW"/>
</dbReference>
<dbReference type="PROSITE" id="PS51109">
    <property type="entry name" value="G5"/>
    <property type="match status" value="1"/>
</dbReference>
<dbReference type="Gene3D" id="2.20.230.10">
    <property type="entry name" value="Resuscitation-promoting factor rpfb"/>
    <property type="match status" value="1"/>
</dbReference>
<reference evidence="4 5" key="1">
    <citation type="submission" date="2016-10" db="EMBL/GenBank/DDBJ databases">
        <title>Paenibacillus species isolates.</title>
        <authorList>
            <person name="Beno S.M."/>
        </authorList>
    </citation>
    <scope>NUCLEOTIDE SEQUENCE [LARGE SCALE GENOMIC DNA]</scope>
    <source>
        <strain evidence="4 5">FSL H7-0744</strain>
    </source>
</reference>
<feature type="region of interest" description="Disordered" evidence="2">
    <location>
        <begin position="451"/>
        <end position="478"/>
    </location>
</feature>
<name>A0ABX3HN18_PAEBO</name>
<evidence type="ECO:0000256" key="2">
    <source>
        <dbReference type="SAM" id="MobiDB-lite"/>
    </source>
</evidence>
<accession>A0ABX3HN18</accession>
<keyword evidence="1" id="KW-0732">Signal</keyword>
<gene>
    <name evidence="4" type="ORF">BSK56_05060</name>
</gene>
<evidence type="ECO:0000259" key="3">
    <source>
        <dbReference type="PROSITE" id="PS51109"/>
    </source>
</evidence>
<proteinExistence type="predicted"/>
<keyword evidence="5" id="KW-1185">Reference proteome</keyword>
<dbReference type="InterPro" id="IPR052913">
    <property type="entry name" value="Glycopeptide_resist_protein"/>
</dbReference>
<dbReference type="Proteomes" id="UP000187412">
    <property type="component" value="Unassembled WGS sequence"/>
</dbReference>
<dbReference type="RefSeq" id="WP_076109610.1">
    <property type="nucleotide sequence ID" value="NZ_MPTB01000005.1"/>
</dbReference>